<dbReference type="EMBL" id="AC137606">
    <property type="protein sequence ID" value="AAV24826.1"/>
    <property type="molecule type" value="Genomic_DNA"/>
</dbReference>
<dbReference type="Proteomes" id="UP000000763">
    <property type="component" value="Chromosome 5"/>
</dbReference>
<accession>Q60E06</accession>
<reference evidence="2" key="1">
    <citation type="journal article" date="2005" name="Nature">
        <title>The map-based sequence of the rice genome.</title>
        <authorList>
            <consortium name="International rice genome sequencing project (IRGSP)"/>
            <person name="Matsumoto T."/>
            <person name="Wu J."/>
            <person name="Kanamori H."/>
            <person name="Katayose Y."/>
            <person name="Fujisawa M."/>
            <person name="Namiki N."/>
            <person name="Mizuno H."/>
            <person name="Yamamoto K."/>
            <person name="Antonio B.A."/>
            <person name="Baba T."/>
            <person name="Sakata K."/>
            <person name="Nagamura Y."/>
            <person name="Aoki H."/>
            <person name="Arikawa K."/>
            <person name="Arita K."/>
            <person name="Bito T."/>
            <person name="Chiden Y."/>
            <person name="Fujitsuka N."/>
            <person name="Fukunaka R."/>
            <person name="Hamada M."/>
            <person name="Harada C."/>
            <person name="Hayashi A."/>
            <person name="Hijishita S."/>
            <person name="Honda M."/>
            <person name="Hosokawa S."/>
            <person name="Ichikawa Y."/>
            <person name="Idonuma A."/>
            <person name="Iijima M."/>
            <person name="Ikeda M."/>
            <person name="Ikeno M."/>
            <person name="Ito K."/>
            <person name="Ito S."/>
            <person name="Ito T."/>
            <person name="Ito Y."/>
            <person name="Ito Y."/>
            <person name="Iwabuchi A."/>
            <person name="Kamiya K."/>
            <person name="Karasawa W."/>
            <person name="Kurita K."/>
            <person name="Katagiri S."/>
            <person name="Kikuta A."/>
            <person name="Kobayashi H."/>
            <person name="Kobayashi N."/>
            <person name="Machita K."/>
            <person name="Maehara T."/>
            <person name="Masukawa M."/>
            <person name="Mizubayashi T."/>
            <person name="Mukai Y."/>
            <person name="Nagasaki H."/>
            <person name="Nagata Y."/>
            <person name="Naito S."/>
            <person name="Nakashima M."/>
            <person name="Nakama Y."/>
            <person name="Nakamichi Y."/>
            <person name="Nakamura M."/>
            <person name="Meguro A."/>
            <person name="Negishi M."/>
            <person name="Ohta I."/>
            <person name="Ohta T."/>
            <person name="Okamoto M."/>
            <person name="Ono N."/>
            <person name="Saji S."/>
            <person name="Sakaguchi M."/>
            <person name="Sakai K."/>
            <person name="Shibata M."/>
            <person name="Shimokawa T."/>
            <person name="Song J."/>
            <person name="Takazaki Y."/>
            <person name="Terasawa K."/>
            <person name="Tsugane M."/>
            <person name="Tsuji K."/>
            <person name="Ueda S."/>
            <person name="Waki K."/>
            <person name="Yamagata H."/>
            <person name="Yamamoto M."/>
            <person name="Yamamoto S."/>
            <person name="Yamane H."/>
            <person name="Yoshiki S."/>
            <person name="Yoshihara R."/>
            <person name="Yukawa K."/>
            <person name="Zhong H."/>
            <person name="Yano M."/>
            <person name="Yuan Q."/>
            <person name="Ouyang S."/>
            <person name="Liu J."/>
            <person name="Jones K.M."/>
            <person name="Gansberger K."/>
            <person name="Moffat K."/>
            <person name="Hill J."/>
            <person name="Bera J."/>
            <person name="Fadrosh D."/>
            <person name="Jin S."/>
            <person name="Johri S."/>
            <person name="Kim M."/>
            <person name="Overton L."/>
            <person name="Reardon M."/>
            <person name="Tsitrin T."/>
            <person name="Vuong H."/>
            <person name="Weaver B."/>
            <person name="Ciecko A."/>
            <person name="Tallon L."/>
            <person name="Jackson J."/>
            <person name="Pai G."/>
            <person name="Aken S.V."/>
            <person name="Utterback T."/>
            <person name="Reidmuller S."/>
            <person name="Feldblyum T."/>
            <person name="Hsiao J."/>
            <person name="Zismann V."/>
            <person name="Iobst S."/>
            <person name="de Vazeille A.R."/>
            <person name="Buell C.R."/>
            <person name="Ying K."/>
            <person name="Li Y."/>
            <person name="Lu T."/>
            <person name="Huang Y."/>
            <person name="Zhao Q."/>
            <person name="Feng Q."/>
            <person name="Zhang L."/>
            <person name="Zhu J."/>
            <person name="Weng Q."/>
            <person name="Mu J."/>
            <person name="Lu Y."/>
            <person name="Fan D."/>
            <person name="Liu Y."/>
            <person name="Guan J."/>
            <person name="Zhang Y."/>
            <person name="Yu S."/>
            <person name="Liu X."/>
            <person name="Zhang Y."/>
            <person name="Hong G."/>
            <person name="Han B."/>
            <person name="Choisne N."/>
            <person name="Demange N."/>
            <person name="Orjeda G."/>
            <person name="Samain S."/>
            <person name="Cattolico L."/>
            <person name="Pelletier E."/>
            <person name="Couloux A."/>
            <person name="Segurens B."/>
            <person name="Wincker P."/>
            <person name="D'Hont A."/>
            <person name="Scarpelli C."/>
            <person name="Weissenbach J."/>
            <person name="Salanoubat M."/>
            <person name="Quetier F."/>
            <person name="Yu Y."/>
            <person name="Kim H.R."/>
            <person name="Rambo T."/>
            <person name="Currie J."/>
            <person name="Collura K."/>
            <person name="Luo M."/>
            <person name="Yang T."/>
            <person name="Ammiraju J.S.S."/>
            <person name="Engler F."/>
            <person name="Soderlund C."/>
            <person name="Wing R.A."/>
            <person name="Palmer L.E."/>
            <person name="de la Bastide M."/>
            <person name="Spiegel L."/>
            <person name="Nascimento L."/>
            <person name="Zutavern T."/>
            <person name="O'Shaughnessy A."/>
            <person name="Dike S."/>
            <person name="Dedhia N."/>
            <person name="Preston R."/>
            <person name="Balija V."/>
            <person name="McCombie W.R."/>
            <person name="Chow T."/>
            <person name="Chen H."/>
            <person name="Chung M."/>
            <person name="Chen C."/>
            <person name="Shaw J."/>
            <person name="Wu H."/>
            <person name="Hsiao K."/>
            <person name="Chao Y."/>
            <person name="Chu M."/>
            <person name="Cheng C."/>
            <person name="Hour A."/>
            <person name="Lee P."/>
            <person name="Lin S."/>
            <person name="Lin Y."/>
            <person name="Liou J."/>
            <person name="Liu S."/>
            <person name="Hsing Y."/>
            <person name="Raghuvanshi S."/>
            <person name="Mohanty A."/>
            <person name="Bharti A.K."/>
            <person name="Gaur A."/>
            <person name="Gupta V."/>
            <person name="Kumar D."/>
            <person name="Ravi V."/>
            <person name="Vij S."/>
            <person name="Kapur A."/>
            <person name="Khurana P."/>
            <person name="Khurana P."/>
            <person name="Khurana J.P."/>
            <person name="Tyagi A.K."/>
            <person name="Gaikwad K."/>
            <person name="Singh A."/>
            <person name="Dalal V."/>
            <person name="Srivastava S."/>
            <person name="Dixit A."/>
            <person name="Pal A.K."/>
            <person name="Ghazi I.A."/>
            <person name="Yadav M."/>
            <person name="Pandit A."/>
            <person name="Bhargava A."/>
            <person name="Sureshbabu K."/>
            <person name="Batra K."/>
            <person name="Sharma T.R."/>
            <person name="Mohapatra T."/>
            <person name="Singh N.K."/>
            <person name="Messing J."/>
            <person name="Nelson A.B."/>
            <person name="Fuks G."/>
            <person name="Kavchok S."/>
            <person name="Keizer G."/>
            <person name="Linton E."/>
            <person name="Llaca V."/>
            <person name="Song R."/>
            <person name="Tanyolac B."/>
            <person name="Young S."/>
            <person name="Ho-Il K."/>
            <person name="Hahn J.H."/>
            <person name="Sangsakoo G."/>
            <person name="Vanavichit A."/>
            <person name="de Mattos Luiz.A.T."/>
            <person name="Zimmer P.D."/>
            <person name="Malone G."/>
            <person name="Dellagostin O."/>
            <person name="de Oliveira A.C."/>
            <person name="Bevan M."/>
            <person name="Bancroft I."/>
            <person name="Minx P."/>
            <person name="Cordum H."/>
            <person name="Wilson R."/>
            <person name="Cheng Z."/>
            <person name="Jin W."/>
            <person name="Jiang J."/>
            <person name="Leong S.A."/>
            <person name="Iwama H."/>
            <person name="Gojobori T."/>
            <person name="Itoh T."/>
            <person name="Niimura Y."/>
            <person name="Fujii Y."/>
            <person name="Habara T."/>
            <person name="Sakai H."/>
            <person name="Sato Y."/>
            <person name="Wilson G."/>
            <person name="Kumar K."/>
            <person name="McCouch S."/>
            <person name="Juretic N."/>
            <person name="Hoen D."/>
            <person name="Wright S."/>
            <person name="Bruskiewich R."/>
            <person name="Bureau T."/>
            <person name="Miyao A."/>
            <person name="Hirochika H."/>
            <person name="Nishikawa T."/>
            <person name="Kadowaki K."/>
            <person name="Sugiura M."/>
            <person name="Burr B."/>
            <person name="Sasaki T."/>
        </authorList>
    </citation>
    <scope>NUCLEOTIDE SEQUENCE [LARGE SCALE GENOMIC DNA]</scope>
    <source>
        <strain evidence="2">cv. Nipponbare</strain>
    </source>
</reference>
<organism evidence="1 2">
    <name type="scientific">Oryza sativa subsp. japonica</name>
    <name type="common">Rice</name>
    <dbReference type="NCBI Taxonomy" id="39947"/>
    <lineage>
        <taxon>Eukaryota</taxon>
        <taxon>Viridiplantae</taxon>
        <taxon>Streptophyta</taxon>
        <taxon>Embryophyta</taxon>
        <taxon>Tracheophyta</taxon>
        <taxon>Spermatophyta</taxon>
        <taxon>Magnoliopsida</taxon>
        <taxon>Liliopsida</taxon>
        <taxon>Poales</taxon>
        <taxon>Poaceae</taxon>
        <taxon>BOP clade</taxon>
        <taxon>Oryzoideae</taxon>
        <taxon>Oryzeae</taxon>
        <taxon>Oryzinae</taxon>
        <taxon>Oryza</taxon>
        <taxon>Oryza sativa</taxon>
    </lineage>
</organism>
<name>Q60E06_ORYSJ</name>
<evidence type="ECO:0000313" key="1">
    <source>
        <dbReference type="EMBL" id="AAV24826.1"/>
    </source>
</evidence>
<reference evidence="2" key="2">
    <citation type="journal article" date="2008" name="Nucleic Acids Res.">
        <title>The rice annotation project database (RAP-DB): 2008 update.</title>
        <authorList>
            <consortium name="The rice annotation project (RAP)"/>
        </authorList>
    </citation>
    <scope>GENOME REANNOTATION</scope>
    <source>
        <strain evidence="2">cv. Nipponbare</strain>
    </source>
</reference>
<gene>
    <name evidence="1" type="ORF">OSJNBa0004B23.18</name>
</gene>
<proteinExistence type="predicted"/>
<sequence>MSNVCTTYIKLCHMKSELELVSLICHVSQHLVSSYQVKFLLSGKL</sequence>
<dbReference type="AlphaFoldDB" id="Q60E06"/>
<protein>
    <submittedName>
        <fullName evidence="1">Uncharacterized protein</fullName>
    </submittedName>
</protein>
<evidence type="ECO:0000313" key="2">
    <source>
        <dbReference type="Proteomes" id="UP000000763"/>
    </source>
</evidence>